<evidence type="ECO:0000313" key="10">
    <source>
        <dbReference type="Proteomes" id="UP000663929"/>
    </source>
</evidence>
<organism evidence="9 10">
    <name type="scientific">Sulfidibacter corallicola</name>
    <dbReference type="NCBI Taxonomy" id="2818388"/>
    <lineage>
        <taxon>Bacteria</taxon>
        <taxon>Pseudomonadati</taxon>
        <taxon>Acidobacteriota</taxon>
        <taxon>Holophagae</taxon>
        <taxon>Acanthopleuribacterales</taxon>
        <taxon>Acanthopleuribacteraceae</taxon>
        <taxon>Sulfidibacter</taxon>
    </lineage>
</organism>
<feature type="domain" description="Mandelate racemase/muconate lactonizing enzyme C-terminal" evidence="8">
    <location>
        <begin position="135"/>
        <end position="226"/>
    </location>
</feature>
<dbReference type="InterPro" id="IPR034603">
    <property type="entry name" value="Dipeptide_epimerase"/>
</dbReference>
<dbReference type="SMART" id="SM00922">
    <property type="entry name" value="MR_MLE"/>
    <property type="match status" value="1"/>
</dbReference>
<dbReference type="InterPro" id="IPR013342">
    <property type="entry name" value="Mandelate_racemase_C"/>
</dbReference>
<dbReference type="KEGG" id="scor:J3U87_06615"/>
<dbReference type="PANTHER" id="PTHR48080:SF3">
    <property type="entry name" value="ENOLASE SUPERFAMILY MEMBER DDB_G0284701"/>
    <property type="match status" value="1"/>
</dbReference>
<dbReference type="GO" id="GO:0016855">
    <property type="term" value="F:racemase and epimerase activity, acting on amino acids and derivatives"/>
    <property type="evidence" value="ECO:0007669"/>
    <property type="project" value="UniProtKB-UniRule"/>
</dbReference>
<protein>
    <recommendedName>
        <fullName evidence="7">Dipeptide epimerase</fullName>
        <ecNumber evidence="7">5.1.1.-</ecNumber>
    </recommendedName>
</protein>
<dbReference type="InterPro" id="IPR029065">
    <property type="entry name" value="Enolase_C-like"/>
</dbReference>
<dbReference type="EC" id="5.1.1.-" evidence="7"/>
<dbReference type="SFLD" id="SFLDG00180">
    <property type="entry name" value="muconate_cycloisomerase"/>
    <property type="match status" value="1"/>
</dbReference>
<feature type="binding site" evidence="6">
    <location>
        <position position="230"/>
    </location>
    <ligand>
        <name>Mg(2+)</name>
        <dbReference type="ChEBI" id="CHEBI:18420"/>
    </ligand>
</feature>
<name>A0A8A4TRF1_SULCO</name>
<dbReference type="EMBL" id="CP071793">
    <property type="protein sequence ID" value="QTD52130.1"/>
    <property type="molecule type" value="Genomic_DNA"/>
</dbReference>
<dbReference type="Pfam" id="PF02746">
    <property type="entry name" value="MR_MLE_N"/>
    <property type="match status" value="1"/>
</dbReference>
<reference evidence="9" key="1">
    <citation type="submission" date="2021-03" db="EMBL/GenBank/DDBJ databases">
        <title>Acanthopleuribacteraceae sp. M133.</title>
        <authorList>
            <person name="Wang G."/>
        </authorList>
    </citation>
    <scope>NUCLEOTIDE SEQUENCE</scope>
    <source>
        <strain evidence="9">M133</strain>
    </source>
</reference>
<sequence length="351" mass="38935">MDIWVSPLRLELAYEFRISRWSYRHRDNVVIRLEQDGLIGYGEAAPNARYDESAESCNAALARLVAVIGDRVEPYRHIMHRVNAAFPGEFAAKTALDMALLDLLGKRLGAPLYEILGLEPRGPMPISLTIGIDKFEMVAEKVREAAPFSVLKMKLGSGTDRELIRTVRRITSVPIRVDANEGWADREHAARELDWLAKQGIELVEQPMPALNREDMVWLKARSPLPLIADESLAGPEDVYHLGDQFHGVNVKLMKSGGILSALRTVESAKSLGMSIMLGCMIESGLAIGAAAQLASLVDYLDLDSNVLLRRDPFEGHPVEDGCLMVQNRPGLGVQPKSDQDFKWMRLEGQA</sequence>
<dbReference type="SUPFAM" id="SSF51604">
    <property type="entry name" value="Enolase C-terminal domain-like"/>
    <property type="match status" value="1"/>
</dbReference>
<dbReference type="InterPro" id="IPR036849">
    <property type="entry name" value="Enolase-like_C_sf"/>
</dbReference>
<keyword evidence="2 6" id="KW-0479">Metal-binding</keyword>
<feature type="binding site" evidence="6">
    <location>
        <position position="205"/>
    </location>
    <ligand>
        <name>Mg(2+)</name>
        <dbReference type="ChEBI" id="CHEBI:18420"/>
    </ligand>
</feature>
<evidence type="ECO:0000256" key="6">
    <source>
        <dbReference type="PIRSR" id="PIRSR634603-3"/>
    </source>
</evidence>
<dbReference type="Gene3D" id="3.20.20.120">
    <property type="entry name" value="Enolase-like C-terminal domain"/>
    <property type="match status" value="1"/>
</dbReference>
<accession>A0A8A4TRF1</accession>
<dbReference type="SUPFAM" id="SSF54826">
    <property type="entry name" value="Enolase N-terminal domain-like"/>
    <property type="match status" value="1"/>
</dbReference>
<feature type="active site" description="Proton acceptor; specific for (S)-substrate epimerization" evidence="5">
    <location>
        <position position="252"/>
    </location>
</feature>
<feature type="active site" description="Proton acceptor; specific for (R)-substrate epimerization" evidence="5">
    <location>
        <position position="154"/>
    </location>
</feature>
<comment type="similarity">
    <text evidence="1 7">Belongs to the mandelate racemase/muconate lactonizing enzyme family.</text>
</comment>
<dbReference type="Gene3D" id="3.30.390.10">
    <property type="entry name" value="Enolase-like, N-terminal domain"/>
    <property type="match status" value="1"/>
</dbReference>
<dbReference type="PANTHER" id="PTHR48080">
    <property type="entry name" value="D-GALACTONATE DEHYDRATASE-RELATED"/>
    <property type="match status" value="1"/>
</dbReference>
<comment type="cofactor">
    <cofactor evidence="6 7">
        <name>Mg(2+)</name>
        <dbReference type="ChEBI" id="CHEBI:18420"/>
    </cofactor>
    <text evidence="6 7">Binds 1 Mg(2+) ion per subunit.</text>
</comment>
<dbReference type="InterPro" id="IPR013341">
    <property type="entry name" value="Mandelate_racemase_N_dom"/>
</dbReference>
<dbReference type="Proteomes" id="UP000663929">
    <property type="component" value="Chromosome"/>
</dbReference>
<evidence type="ECO:0000256" key="5">
    <source>
        <dbReference type="PIRSR" id="PIRSR634603-1"/>
    </source>
</evidence>
<dbReference type="SFLD" id="SFLDS00001">
    <property type="entry name" value="Enolase"/>
    <property type="match status" value="1"/>
</dbReference>
<evidence type="ECO:0000259" key="8">
    <source>
        <dbReference type="SMART" id="SM00922"/>
    </source>
</evidence>
<proteinExistence type="inferred from homology"/>
<evidence type="ECO:0000256" key="2">
    <source>
        <dbReference type="ARBA" id="ARBA00022723"/>
    </source>
</evidence>
<gene>
    <name evidence="9" type="ORF">J3U87_06615</name>
</gene>
<dbReference type="Pfam" id="PF13378">
    <property type="entry name" value="MR_MLE_C"/>
    <property type="match status" value="1"/>
</dbReference>
<dbReference type="CDD" id="cd03319">
    <property type="entry name" value="L-Ala-DL-Glu_epimerase"/>
    <property type="match status" value="1"/>
</dbReference>
<dbReference type="GO" id="GO:0046872">
    <property type="term" value="F:metal ion binding"/>
    <property type="evidence" value="ECO:0007669"/>
    <property type="project" value="UniProtKB-KW"/>
</dbReference>
<dbReference type="InterPro" id="IPR029017">
    <property type="entry name" value="Enolase-like_N"/>
</dbReference>
<keyword evidence="4 7" id="KW-0413">Isomerase</keyword>
<keyword evidence="10" id="KW-1185">Reference proteome</keyword>
<keyword evidence="3 6" id="KW-0460">Magnesium</keyword>
<dbReference type="InterPro" id="IPR034593">
    <property type="entry name" value="DgoD-like"/>
</dbReference>
<feature type="binding site" evidence="6">
    <location>
        <position position="178"/>
    </location>
    <ligand>
        <name>Mg(2+)</name>
        <dbReference type="ChEBI" id="CHEBI:18420"/>
    </ligand>
</feature>
<evidence type="ECO:0000256" key="1">
    <source>
        <dbReference type="ARBA" id="ARBA00008031"/>
    </source>
</evidence>
<evidence type="ECO:0000256" key="7">
    <source>
        <dbReference type="RuleBase" id="RU366006"/>
    </source>
</evidence>
<evidence type="ECO:0000256" key="4">
    <source>
        <dbReference type="ARBA" id="ARBA00023235"/>
    </source>
</evidence>
<dbReference type="RefSeq" id="WP_237382239.1">
    <property type="nucleotide sequence ID" value="NZ_CP071793.1"/>
</dbReference>
<evidence type="ECO:0000256" key="3">
    <source>
        <dbReference type="ARBA" id="ARBA00022842"/>
    </source>
</evidence>
<evidence type="ECO:0000313" key="9">
    <source>
        <dbReference type="EMBL" id="QTD52130.1"/>
    </source>
</evidence>
<dbReference type="AlphaFoldDB" id="A0A8A4TRF1"/>